<keyword evidence="2" id="KW-0548">Nucleotidyltransferase</keyword>
<evidence type="ECO:0000313" key="3">
    <source>
        <dbReference type="Proteomes" id="UP000012589"/>
    </source>
</evidence>
<proteinExistence type="predicted"/>
<gene>
    <name evidence="2" type="ORF">C823_02390</name>
</gene>
<dbReference type="PANTHER" id="PTHR47183">
    <property type="entry name" value="GLUCOSE-1-PHOSPHATE CYTIDYLYLTRANSFERASE-RELATED"/>
    <property type="match status" value="1"/>
</dbReference>
<dbReference type="InterPro" id="IPR029044">
    <property type="entry name" value="Nucleotide-diphossugar_trans"/>
</dbReference>
<comment type="caution">
    <text evidence="2">The sequence shown here is derived from an EMBL/GenBank/DDBJ whole genome shotgun (WGS) entry which is preliminary data.</text>
</comment>
<dbReference type="EMBL" id="AQFT01000072">
    <property type="protein sequence ID" value="EMZ27266.1"/>
    <property type="molecule type" value="Genomic_DNA"/>
</dbReference>
<dbReference type="PATRIC" id="fig|1235802.3.peg.2528"/>
<dbReference type="GO" id="GO:0047343">
    <property type="term" value="F:glucose-1-phosphate cytidylyltransferase activity"/>
    <property type="evidence" value="ECO:0007669"/>
    <property type="project" value="InterPro"/>
</dbReference>
<protein>
    <submittedName>
        <fullName evidence="2">Glucose-1-phosphate cytidylyltransferase</fullName>
    </submittedName>
</protein>
<keyword evidence="3" id="KW-1185">Reference proteome</keyword>
<dbReference type="AlphaFoldDB" id="N2AGY2"/>
<name>N2AGY2_9FIRM</name>
<sequence>MKAVILAGGMQSTLHNEREGIPKPMVEIGGKPLLWHIMKHFSEYGVYEFVICGGYRVDLIKEYFMDFYIYQSDITVDLQSNAIEIHKKKTEDWKVTVVDTGVFSSTGRRVGMIQNYIQENDFLVTYGDCLSDINISELLDTHFQNGKTATVAVAKPAGRNSLLPIDREGNIRYGKEMKQENGAAWVNADCMVLRRDAFAYLQGNYDLEKQLFVKLSERKQLASYKHKGYRTAIETKRDLAVAENLWNAGIAPWTRKRCSGQV</sequence>
<dbReference type="SUPFAM" id="SSF53448">
    <property type="entry name" value="Nucleotide-diphospho-sugar transferases"/>
    <property type="match status" value="1"/>
</dbReference>
<evidence type="ECO:0000313" key="2">
    <source>
        <dbReference type="EMBL" id="EMZ27266.1"/>
    </source>
</evidence>
<evidence type="ECO:0000259" key="1">
    <source>
        <dbReference type="Pfam" id="PF00483"/>
    </source>
</evidence>
<dbReference type="OrthoDB" id="9803871at2"/>
<dbReference type="Pfam" id="PF00483">
    <property type="entry name" value="NTP_transferase"/>
    <property type="match status" value="1"/>
</dbReference>
<dbReference type="InterPro" id="IPR013446">
    <property type="entry name" value="G1P_cyt_trans-like"/>
</dbReference>
<dbReference type="Gene3D" id="3.90.550.10">
    <property type="entry name" value="Spore Coat Polysaccharide Biosynthesis Protein SpsA, Chain A"/>
    <property type="match status" value="1"/>
</dbReference>
<dbReference type="PANTHER" id="PTHR47183:SF1">
    <property type="entry name" value="GLUCOSE-1-PHOSPHATE CYTIDYLYLTRANSFERASE"/>
    <property type="match status" value="1"/>
</dbReference>
<feature type="domain" description="Nucleotidyl transferase" evidence="1">
    <location>
        <begin position="2"/>
        <end position="154"/>
    </location>
</feature>
<dbReference type="STRING" id="1235802.C823_02390"/>
<organism evidence="2 3">
    <name type="scientific">Eubacterium plexicaudatum ASF492</name>
    <dbReference type="NCBI Taxonomy" id="1235802"/>
    <lineage>
        <taxon>Bacteria</taxon>
        <taxon>Bacillati</taxon>
        <taxon>Bacillota</taxon>
        <taxon>Clostridia</taxon>
        <taxon>Eubacteriales</taxon>
        <taxon>Eubacteriaceae</taxon>
        <taxon>Eubacterium</taxon>
    </lineage>
</organism>
<dbReference type="InterPro" id="IPR005835">
    <property type="entry name" value="NTP_transferase_dom"/>
</dbReference>
<dbReference type="Proteomes" id="UP000012589">
    <property type="component" value="Unassembled WGS sequence"/>
</dbReference>
<accession>N2AGY2</accession>
<dbReference type="eggNOG" id="COG1208">
    <property type="taxonomic scope" value="Bacteria"/>
</dbReference>
<dbReference type="HOGENOM" id="CLU_029499_10_0_9"/>
<keyword evidence="2" id="KW-0808">Transferase</keyword>
<reference evidence="2 3" key="1">
    <citation type="journal article" date="2014" name="Genome Announc.">
        <title>Draft genome sequences of the altered schaedler flora, a defined bacterial community from gnotobiotic mice.</title>
        <authorList>
            <person name="Wannemuehler M.J."/>
            <person name="Overstreet A.M."/>
            <person name="Ward D.V."/>
            <person name="Phillips G.J."/>
        </authorList>
    </citation>
    <scope>NUCLEOTIDE SEQUENCE [LARGE SCALE GENOMIC DNA]</scope>
    <source>
        <strain evidence="2 3">ASF492</strain>
    </source>
</reference>